<evidence type="ECO:0000313" key="29">
    <source>
        <dbReference type="Proteomes" id="UP000001646"/>
    </source>
</evidence>
<feature type="compositionally biased region" description="Basic and acidic residues" evidence="26">
    <location>
        <begin position="289"/>
        <end position="303"/>
    </location>
</feature>
<keyword evidence="6" id="KW-0813">Transport</keyword>
<accession>G1KDH5</accession>
<dbReference type="Gene3D" id="1.25.40.990">
    <property type="match status" value="1"/>
</dbReference>
<evidence type="ECO:0000313" key="28">
    <source>
        <dbReference type="Ensembl" id="ENSACAP00000004933.3"/>
    </source>
</evidence>
<comment type="function">
    <text evidence="23">As a component of the TREX-2 complex, involved in the export of mRNAs to the cytoplasm through the nuclear pores. Through the acetylation of histones, affects the assembly of nucleosomes at immunoglobulin variable region genes and promotes the recruitment and positioning of transcription complex to favor DNA cytosine deaminase AICDA/AID targeting, hence promoting somatic hypermutations.</text>
</comment>
<keyword evidence="8" id="KW-0488">Methylation</keyword>
<proteinExistence type="inferred from homology"/>
<evidence type="ECO:0000256" key="17">
    <source>
        <dbReference type="ARBA" id="ARBA00023054"/>
    </source>
</evidence>
<feature type="region of interest" description="Disordered" evidence="26">
    <location>
        <begin position="1894"/>
        <end position="1913"/>
    </location>
</feature>
<evidence type="ECO:0000256" key="26">
    <source>
        <dbReference type="SAM" id="MobiDB-lite"/>
    </source>
</evidence>
<evidence type="ECO:0000256" key="12">
    <source>
        <dbReference type="ARBA" id="ARBA00022816"/>
    </source>
</evidence>
<evidence type="ECO:0000256" key="21">
    <source>
        <dbReference type="ARBA" id="ARBA00038443"/>
    </source>
</evidence>
<dbReference type="FunFam" id="1.25.40.990:FF:000003">
    <property type="entry name" value="germinal-center associated nuclear protein isoform X2"/>
    <property type="match status" value="1"/>
</dbReference>
<evidence type="ECO:0000256" key="19">
    <source>
        <dbReference type="ARBA" id="ARBA00023242"/>
    </source>
</evidence>
<evidence type="ECO:0000256" key="23">
    <source>
        <dbReference type="ARBA" id="ARBA00055631"/>
    </source>
</evidence>
<dbReference type="CTD" id="8888"/>
<feature type="compositionally biased region" description="Polar residues" evidence="26">
    <location>
        <begin position="506"/>
        <end position="526"/>
    </location>
</feature>
<keyword evidence="19" id="KW-0539">Nucleus</keyword>
<keyword evidence="10" id="KW-0597">Phosphoprotein</keyword>
<feature type="region of interest" description="Disordered" evidence="26">
    <location>
        <begin position="494"/>
        <end position="526"/>
    </location>
</feature>
<keyword evidence="9" id="KW-0963">Cytoplasm</keyword>
<dbReference type="EC" id="2.3.1.48" evidence="5"/>
<dbReference type="GO" id="GO:0005829">
    <property type="term" value="C:cytosol"/>
    <property type="evidence" value="ECO:0007669"/>
    <property type="project" value="Ensembl"/>
</dbReference>
<keyword evidence="11" id="KW-0808">Transferase</keyword>
<sequence>MNPNTPFSGQQPGGFQVPSGPATGIFPAQPSFQFGQPPIFGQNTGSGALLKNPGFTHLTDFTVTAGARSSLSLGQTPGFAQSYTAAPTTSFVTSAPTYSSVPSKQAFSFKPPTALGPSHCPPNFGATSTDTSGSGFVGPDFSFKTPENAVFKPIFGTGSGQEKLANTGNQPSFTFSSPGTSGSGRLAPFAMSQASSSTASTSFSFSKPLSSNTSASSFSVALPSKTTEDDKKRPTVFFASPSSSFTSFSNSSTGSLLDPFQMNKTAKLQHEEIVAPVEPHSLFGKGTKRKEEQEPFPRRHEYDGVDEPELLSKSDHSPNKRPVRLNRPIRGLFDRTLLDVLKSNKKESKMENASAESGEMEQAGAAAESQTGVAIARPIVATPRKEDSKAKFKEGAASPNPLRRNRNSGSTESLGGLPPNELITFQCKNIPDFLNDRTFLEKHFKKFNIKVQRVRTNRKKKLAIVYCLDHTSAVLARKKAKDLHEEIVTFWHKKKPSPNKKDYPSTEETAGESSGRQSSDQMSHQLSIRGKALLRSAGSGNLSTKSSPVKKSVLKKALQFDSIPEGHSFENVEVSPASFSSLIGMVAETSEDKYRLLDQRDKIMRQARVKQIDLGKAKTFVGTCPDMCPEKERYMRETRNQLSFFEVIPGTDKVDHAAAVKEYSRSSADQEEPLPHELRPSEVLSMTMDYLVTQIMDKGEGNFREWYDFVWNRTRGIRKDITQQHLCCPLTVSLIEKCTRFHIHCSHHLCEEPMSSFDAKINNENMTKCLQSLKEMYQDLANKGIYCKSEAEFRGYNVLLNLNKGDILREVQQFRPEVRNSAEVRFAVQAFAALNSNNFVRFFKLVQKASYLNACLLHCYFSQIRRDALKSLNVAYTVSTQRATIFPLDNVVRMLLFRHLEDAIDFISYYGLSVSDGFVELNRSAFLEPESLPKPKKSLFVGQKLTVSIGEIVSGGPLQPIIRHVPVCSFNTQNRYTGENAGVDPTTSNQKVNVDVTEPRVEVNTMDSEVVCALPSSLLPPAPLPSTVGSPFQPLTQPLPPPPKPQPVYSDMDISEVVEDLVHEVLEMECREISNAGAAYVKSAIGVSNVAADELMSEVVLGMSRQIASTVLNAERERFEEEKRRAEEERKRQEKERLIKTLSESMSANLTDEIINEMIQEISTMELRCAREKDQKARIARCSKEVCAEIMGTFLEDEIFQSAKETLQELQCFCKYLQRWRDAVVARKKLKRQMRAFPAAPCYMDPKDKLKALSPSAESPIAREHLAKRIVNLGHAGNLGTSCLRLGWLRSNTIHQMKVQHFYQQLLRDAVWTPLDLPSLVAENIPVQQEKVFWKALLVLPSYEEYPAKDPSRILADWLKAKFGIDKNLEEATSVENDGIKTLALHTSLRTQRDRDIYVSACIKTTHGTLSTSEVEDPGIQKKLLGTSGLILLLSPRVRSEDVAEEDIYWLSALLQLKRLLQAKPYQPIVPLVVLVPSRGDEAAEKEVEEGLMLPDLISANLISGYKVVEIPDSVSDLQGTRKLSEAVQWLVTQYPSSINLCCQTLRQYVEDGLDLLFSQQFYLDRKERYTAGLCAQDPSAVIELYNNAVQFLAEVVSSEDLYDLSWPVIEFAEPGGSKLLPHLQWNMPKHLSWLRKAVLSFQIPHMDLPPSGAPWHLVCAMIFQYVSQTASSPQSQEILQSQIENLLSRTYLKWKDKKSMQSSKDGPSVEEIPWDSMLALCINHKLRDWKPPCLPVAPEAVNEDGQIHVYFFKEHLGRFGCPFSWEEARLKTQKMSQQSQGRSKIKTTSFARLYSPSLSPAEFWASEGKARNTELTVPSGADLTVTVSEIDALPECLSVKLQQEKAESRRFDERLQQLLVQDSEIFQDSPSLPLYLPETLVCVPQIIQPLAKPSMAKSPEAGKKELPDPDTSLSHRLQYLKQQIRANKEEEIACETHLSTLLDVMNM</sequence>
<dbReference type="InterPro" id="IPR031910">
    <property type="entry name" value="GANP_CID_dom"/>
</dbReference>
<dbReference type="STRING" id="28377.ENSACAP00000004933"/>
<dbReference type="GO" id="GO:0005654">
    <property type="term" value="C:nucleoplasm"/>
    <property type="evidence" value="ECO:0007669"/>
    <property type="project" value="UniProtKB-SubCell"/>
</dbReference>
<evidence type="ECO:0000256" key="24">
    <source>
        <dbReference type="ARBA" id="ARBA00069544"/>
    </source>
</evidence>
<feature type="compositionally biased region" description="Basic and acidic residues" evidence="26">
    <location>
        <begin position="383"/>
        <end position="394"/>
    </location>
</feature>
<dbReference type="GO" id="GO:0005634">
    <property type="term" value="C:nucleus"/>
    <property type="evidence" value="ECO:0000318"/>
    <property type="project" value="GO_Central"/>
</dbReference>
<dbReference type="Pfam" id="PF16766">
    <property type="entry name" value="CID_GANP"/>
    <property type="match status" value="1"/>
</dbReference>
<dbReference type="GO" id="GO:0016973">
    <property type="term" value="P:poly(A)+ mRNA export from nucleus"/>
    <property type="evidence" value="ECO:0007669"/>
    <property type="project" value="Ensembl"/>
</dbReference>
<dbReference type="PANTHER" id="PTHR12436">
    <property type="entry name" value="80 KDA MCM3-ASSOCIATED PROTEIN"/>
    <property type="match status" value="1"/>
</dbReference>
<dbReference type="GO" id="GO:0070390">
    <property type="term" value="C:transcription export complex 2"/>
    <property type="evidence" value="ECO:0000318"/>
    <property type="project" value="GO_Central"/>
</dbReference>
<keyword evidence="13" id="KW-0391">Immunity</keyword>
<keyword evidence="12" id="KW-0509">mRNA transport</keyword>
<dbReference type="InterPro" id="IPR031907">
    <property type="entry name" value="MCM3AP_GANP"/>
</dbReference>
<dbReference type="Bgee" id="ENSACAG00000004980">
    <property type="expression patterns" value="Expressed in hindlimb bud and 13 other cell types or tissues"/>
</dbReference>
<feature type="compositionally biased region" description="Low complexity" evidence="26">
    <location>
        <begin position="171"/>
        <end position="184"/>
    </location>
</feature>
<evidence type="ECO:0000256" key="7">
    <source>
        <dbReference type="ARBA" id="ARBA00022454"/>
    </source>
</evidence>
<feature type="domain" description="PCI" evidence="27">
    <location>
        <begin position="762"/>
        <end position="945"/>
    </location>
</feature>
<dbReference type="GO" id="GO:0016446">
    <property type="term" value="P:somatic hypermutation of immunoglobulin genes"/>
    <property type="evidence" value="ECO:0007669"/>
    <property type="project" value="Ensembl"/>
</dbReference>
<evidence type="ECO:0000256" key="13">
    <source>
        <dbReference type="ARBA" id="ARBA00022859"/>
    </source>
</evidence>
<dbReference type="InterPro" id="IPR031908">
    <property type="entry name" value="NupH_GANP"/>
</dbReference>
<evidence type="ECO:0000256" key="16">
    <source>
        <dbReference type="ARBA" id="ARBA00023010"/>
    </source>
</evidence>
<dbReference type="Ensembl" id="ENSACAT00000005046.4">
    <property type="protein sequence ID" value="ENSACAP00000004933.3"/>
    <property type="gene ID" value="ENSACAG00000004980.4"/>
</dbReference>
<keyword evidence="16" id="KW-0811">Translocation</keyword>
<keyword evidence="18" id="KW-0906">Nuclear pore complex</keyword>
<feature type="region of interest" description="Disordered" evidence="26">
    <location>
        <begin position="161"/>
        <end position="187"/>
    </location>
</feature>
<feature type="compositionally biased region" description="Low complexity" evidence="26">
    <location>
        <begin position="207"/>
        <end position="219"/>
    </location>
</feature>
<keyword evidence="15" id="KW-0007">Acetylation</keyword>
<keyword evidence="7" id="KW-0158">Chromosome</keyword>
<evidence type="ECO:0000256" key="20">
    <source>
        <dbReference type="ARBA" id="ARBA00023315"/>
    </source>
</evidence>
<dbReference type="PROSITE" id="PS50250">
    <property type="entry name" value="PCI"/>
    <property type="match status" value="1"/>
</dbReference>
<evidence type="ECO:0000256" key="6">
    <source>
        <dbReference type="ARBA" id="ARBA00022448"/>
    </source>
</evidence>
<dbReference type="GO" id="GO:0042393">
    <property type="term" value="F:histone binding"/>
    <property type="evidence" value="ECO:0007669"/>
    <property type="project" value="Ensembl"/>
</dbReference>
<dbReference type="Pfam" id="PF16769">
    <property type="entry name" value="MCM3AP_GANP"/>
    <property type="match status" value="1"/>
</dbReference>
<evidence type="ECO:0000256" key="15">
    <source>
        <dbReference type="ARBA" id="ARBA00022990"/>
    </source>
</evidence>
<dbReference type="GO" id="GO:0005737">
    <property type="term" value="C:cytoplasm"/>
    <property type="evidence" value="ECO:0000318"/>
    <property type="project" value="GO_Central"/>
</dbReference>
<evidence type="ECO:0000256" key="8">
    <source>
        <dbReference type="ARBA" id="ARBA00022481"/>
    </source>
</evidence>
<dbReference type="eggNOG" id="KOG1860">
    <property type="taxonomic scope" value="Eukaryota"/>
</dbReference>
<dbReference type="GO" id="GO:0044615">
    <property type="term" value="C:nuclear pore nuclear basket"/>
    <property type="evidence" value="ECO:0007669"/>
    <property type="project" value="Ensembl"/>
</dbReference>
<dbReference type="GO" id="GO:0003682">
    <property type="term" value="F:chromatin binding"/>
    <property type="evidence" value="ECO:0007669"/>
    <property type="project" value="Ensembl"/>
</dbReference>
<dbReference type="GO" id="GO:0006406">
    <property type="term" value="P:mRNA export from nucleus"/>
    <property type="evidence" value="ECO:0000318"/>
    <property type="project" value="GO_Central"/>
</dbReference>
<feature type="region of interest" description="Disordered" evidence="26">
    <location>
        <begin position="207"/>
        <end position="230"/>
    </location>
</feature>
<dbReference type="InterPro" id="IPR005062">
    <property type="entry name" value="SAC3/GANP/THP3_conserved"/>
</dbReference>
<dbReference type="Gene3D" id="6.10.250.1340">
    <property type="match status" value="1"/>
</dbReference>
<comment type="subcellular location">
    <subcellularLocation>
        <location evidence="1">Chromosome</location>
    </subcellularLocation>
    <subcellularLocation>
        <location evidence="2">Cytoplasm</location>
    </subcellularLocation>
    <subcellularLocation>
        <location evidence="3">Nucleus</location>
        <location evidence="3">Nuclear pore complex</location>
    </subcellularLocation>
    <subcellularLocation>
        <location evidence="4">Nucleus</location>
        <location evidence="4">Nucleoplasm</location>
    </subcellularLocation>
</comment>
<evidence type="ECO:0000259" key="27">
    <source>
        <dbReference type="PROSITE" id="PS50250"/>
    </source>
</evidence>
<dbReference type="GO" id="GO:0034728">
    <property type="term" value="P:nucleosome organization"/>
    <property type="evidence" value="ECO:0007669"/>
    <property type="project" value="Ensembl"/>
</dbReference>
<evidence type="ECO:0000256" key="9">
    <source>
        <dbReference type="ARBA" id="ARBA00022490"/>
    </source>
</evidence>
<dbReference type="Proteomes" id="UP000001646">
    <property type="component" value="Chromosome 1"/>
</dbReference>
<dbReference type="Pfam" id="PF16768">
    <property type="entry name" value="NupH_GANP"/>
    <property type="match status" value="1"/>
</dbReference>
<keyword evidence="14" id="KW-0653">Protein transport</keyword>
<dbReference type="OrthoDB" id="21502at2759"/>
<evidence type="ECO:0000256" key="22">
    <source>
        <dbReference type="ARBA" id="ARBA00048940"/>
    </source>
</evidence>
<dbReference type="GO" id="GO:0031965">
    <property type="term" value="C:nuclear membrane"/>
    <property type="evidence" value="ECO:0007669"/>
    <property type="project" value="Ensembl"/>
</dbReference>
<keyword evidence="20" id="KW-0012">Acyltransferase</keyword>
<dbReference type="GO" id="GO:0015031">
    <property type="term" value="P:protein transport"/>
    <property type="evidence" value="ECO:0007669"/>
    <property type="project" value="UniProtKB-KW"/>
</dbReference>
<evidence type="ECO:0000256" key="14">
    <source>
        <dbReference type="ARBA" id="ARBA00022927"/>
    </source>
</evidence>
<keyword evidence="29" id="KW-1185">Reference proteome</keyword>
<evidence type="ECO:0000256" key="25">
    <source>
        <dbReference type="SAM" id="Coils"/>
    </source>
</evidence>
<evidence type="ECO:0000256" key="18">
    <source>
        <dbReference type="ARBA" id="ARBA00023132"/>
    </source>
</evidence>
<dbReference type="GO" id="GO:0005694">
    <property type="term" value="C:chromosome"/>
    <property type="evidence" value="ECO:0007669"/>
    <property type="project" value="UniProtKB-SubCell"/>
</dbReference>
<dbReference type="InterPro" id="IPR045107">
    <property type="entry name" value="SAC3/GANP/THP3"/>
</dbReference>
<evidence type="ECO:0000256" key="5">
    <source>
        <dbReference type="ARBA" id="ARBA00013184"/>
    </source>
</evidence>
<dbReference type="GO" id="GO:0010484">
    <property type="term" value="F:histone H3 acetyltransferase activity"/>
    <property type="evidence" value="ECO:0007669"/>
    <property type="project" value="Ensembl"/>
</dbReference>
<dbReference type="KEGG" id="acs:100558127"/>
<name>G1KDH5_ANOCA</name>
<gene>
    <name evidence="28" type="primary">MCM3AP</name>
</gene>
<keyword evidence="17 25" id="KW-0175">Coiled coil</keyword>
<comment type="catalytic activity">
    <reaction evidence="22">
        <text>L-lysyl-[histone] + acetyl-CoA = N(6)-acetyl-L-lysyl-[histone] + CoA + H(+)</text>
        <dbReference type="Rhea" id="RHEA:21992"/>
        <dbReference type="Rhea" id="RHEA-COMP:9845"/>
        <dbReference type="Rhea" id="RHEA-COMP:11338"/>
        <dbReference type="ChEBI" id="CHEBI:15378"/>
        <dbReference type="ChEBI" id="CHEBI:29969"/>
        <dbReference type="ChEBI" id="CHEBI:57287"/>
        <dbReference type="ChEBI" id="CHEBI:57288"/>
        <dbReference type="ChEBI" id="CHEBI:61930"/>
        <dbReference type="EC" id="2.3.1.48"/>
    </reaction>
    <physiologicalReaction direction="left-to-right" evidence="22">
        <dbReference type="Rhea" id="RHEA:21993"/>
    </physiologicalReaction>
</comment>
<evidence type="ECO:0000256" key="1">
    <source>
        <dbReference type="ARBA" id="ARBA00004286"/>
    </source>
</evidence>
<feature type="region of interest" description="Disordered" evidence="26">
    <location>
        <begin position="275"/>
        <end position="324"/>
    </location>
</feature>
<comment type="similarity">
    <text evidence="21">Belongs to the SAC3 family.</text>
</comment>
<dbReference type="GeneTree" id="ENSGT00940000156322"/>
<feature type="region of interest" description="Disordered" evidence="26">
    <location>
        <begin position="1"/>
        <end position="22"/>
    </location>
</feature>
<evidence type="ECO:0000256" key="4">
    <source>
        <dbReference type="ARBA" id="ARBA00004642"/>
    </source>
</evidence>
<dbReference type="InterPro" id="IPR000717">
    <property type="entry name" value="PCI_dom"/>
</dbReference>
<evidence type="ECO:0000256" key="11">
    <source>
        <dbReference type="ARBA" id="ARBA00022679"/>
    </source>
</evidence>
<dbReference type="PANTHER" id="PTHR12436:SF3">
    <property type="entry name" value="GERMINAL-CENTER ASSOCIATED NUCLEAR PROTEIN"/>
    <property type="match status" value="1"/>
</dbReference>
<reference evidence="28" key="3">
    <citation type="submission" date="2025-09" db="UniProtKB">
        <authorList>
            <consortium name="Ensembl"/>
        </authorList>
    </citation>
    <scope>IDENTIFICATION</scope>
</reference>
<dbReference type="GeneID" id="100558127"/>
<feature type="region of interest" description="Disordered" evidence="26">
    <location>
        <begin position="344"/>
        <end position="417"/>
    </location>
</feature>
<protein>
    <recommendedName>
        <fullName evidence="24">Germinal-center associated nuclear protein</fullName>
        <ecNumber evidence="5">2.3.1.48</ecNumber>
    </recommendedName>
</protein>
<evidence type="ECO:0000256" key="3">
    <source>
        <dbReference type="ARBA" id="ARBA00004567"/>
    </source>
</evidence>
<reference evidence="28 29" key="1">
    <citation type="submission" date="2009-12" db="EMBL/GenBank/DDBJ databases">
        <title>The Genome Sequence of Anolis carolinensis (Green Anole Lizard).</title>
        <authorList>
            <consortium name="The Genome Sequencing Platform"/>
            <person name="Di Palma F."/>
            <person name="Alfoldi J."/>
            <person name="Heiman D."/>
            <person name="Young S."/>
            <person name="Grabherr M."/>
            <person name="Johnson J."/>
            <person name="Lander E.S."/>
            <person name="Lindblad-Toh K."/>
        </authorList>
    </citation>
    <scope>NUCLEOTIDE SEQUENCE [LARGE SCALE GENOMIC DNA]</scope>
    <source>
        <strain evidence="28 29">JBL SC #1</strain>
    </source>
</reference>
<evidence type="ECO:0000256" key="2">
    <source>
        <dbReference type="ARBA" id="ARBA00004496"/>
    </source>
</evidence>
<feature type="compositionally biased region" description="Polar residues" evidence="26">
    <location>
        <begin position="1"/>
        <end position="10"/>
    </location>
</feature>
<evidence type="ECO:0000256" key="10">
    <source>
        <dbReference type="ARBA" id="ARBA00022553"/>
    </source>
</evidence>
<reference evidence="28" key="2">
    <citation type="submission" date="2025-08" db="UniProtKB">
        <authorList>
            <consortium name="Ensembl"/>
        </authorList>
    </citation>
    <scope>IDENTIFICATION</scope>
</reference>
<feature type="coiled-coil region" evidence="25">
    <location>
        <begin position="1109"/>
        <end position="1175"/>
    </location>
</feature>
<dbReference type="HOGENOM" id="CLU_001842_1_0_1"/>
<organism evidence="28 29">
    <name type="scientific">Anolis carolinensis</name>
    <name type="common">Green anole</name>
    <name type="synonym">American chameleon</name>
    <dbReference type="NCBI Taxonomy" id="28377"/>
    <lineage>
        <taxon>Eukaryota</taxon>
        <taxon>Metazoa</taxon>
        <taxon>Chordata</taxon>
        <taxon>Craniata</taxon>
        <taxon>Vertebrata</taxon>
        <taxon>Euteleostomi</taxon>
        <taxon>Lepidosauria</taxon>
        <taxon>Squamata</taxon>
        <taxon>Bifurcata</taxon>
        <taxon>Unidentata</taxon>
        <taxon>Episquamata</taxon>
        <taxon>Toxicofera</taxon>
        <taxon>Iguania</taxon>
        <taxon>Dactyloidae</taxon>
        <taxon>Anolis</taxon>
    </lineage>
</organism>
<dbReference type="Pfam" id="PF03399">
    <property type="entry name" value="SAC3_GANP"/>
    <property type="match status" value="1"/>
</dbReference>
<dbReference type="InParanoid" id="G1KDH5"/>